<dbReference type="PANTHER" id="PTHR21551:SF0">
    <property type="entry name" value="PROTEIN ASSOCIATED WITH TOPO II RELATED-1, ISOFORM A"/>
    <property type="match status" value="1"/>
</dbReference>
<dbReference type="PANTHER" id="PTHR21551">
    <property type="entry name" value="TOPOISOMERASE II-ASSOCIATED PROTEIN PAT1"/>
    <property type="match status" value="1"/>
</dbReference>
<comment type="subcellular location">
    <subcellularLocation>
        <location evidence="1">Cytoplasm</location>
        <location evidence="1">P-body</location>
    </subcellularLocation>
</comment>
<evidence type="ECO:0000313" key="5">
    <source>
        <dbReference type="Proteomes" id="UP000288805"/>
    </source>
</evidence>
<feature type="compositionally biased region" description="Low complexity" evidence="3">
    <location>
        <begin position="113"/>
        <end position="128"/>
    </location>
</feature>
<protein>
    <submittedName>
        <fullName evidence="4">Uncharacterized protein</fullName>
    </submittedName>
</protein>
<accession>A0A438J1U1</accession>
<dbReference type="EMBL" id="QGNW01000068">
    <property type="protein sequence ID" value="RVX02931.1"/>
    <property type="molecule type" value="Genomic_DNA"/>
</dbReference>
<evidence type="ECO:0000313" key="4">
    <source>
        <dbReference type="EMBL" id="RVX02931.1"/>
    </source>
</evidence>
<sequence length="346" mass="38828">MFSNLKGIPEASGKPMIYCPLILWYFHGDVKCVPDGIAYLLVGLPLFRMGFLAVCSSAAEWAQEEDLHYWFDQHMFETESLQDGKRWSSQPHASSAHLSELKPLYRTSSYPEQQQPQQLQQHQQQQHHYSSEPILVPKSSFTSYPPTGGRSLEGSPNHHSRHISHLSGGPQIALSPSNLPPFSNPQLQLPSLHHGSQFGGNLPQFAPGLSVNSRPPSQWVNQTNIFPGDHPSILNNLLQQQLPHQNGLMPPQLMLQQQPQQHRLHHPVQPSFGHLSGLQSQLFNPHLSPAPPIMNKYEAMLGIGDLRDQRPKSMQKGRPNHRFLNRALILAVRRVMLGGHSSDPSI</sequence>
<dbReference type="GO" id="GO:0000932">
    <property type="term" value="C:P-body"/>
    <property type="evidence" value="ECO:0007669"/>
    <property type="project" value="UniProtKB-SubCell"/>
</dbReference>
<gene>
    <name evidence="4" type="ORF">CK203_023160</name>
</gene>
<proteinExistence type="predicted"/>
<evidence type="ECO:0000256" key="1">
    <source>
        <dbReference type="ARBA" id="ARBA00004201"/>
    </source>
</evidence>
<dbReference type="GO" id="GO:0000290">
    <property type="term" value="P:deadenylation-dependent decapping of nuclear-transcribed mRNA"/>
    <property type="evidence" value="ECO:0007669"/>
    <property type="project" value="InterPro"/>
</dbReference>
<dbReference type="InterPro" id="IPR039900">
    <property type="entry name" value="Pat1-like"/>
</dbReference>
<dbReference type="AlphaFoldDB" id="A0A438J1U1"/>
<comment type="caution">
    <text evidence="4">The sequence shown here is derived from an EMBL/GenBank/DDBJ whole genome shotgun (WGS) entry which is preliminary data.</text>
</comment>
<feature type="region of interest" description="Disordered" evidence="3">
    <location>
        <begin position="109"/>
        <end position="216"/>
    </location>
</feature>
<dbReference type="Proteomes" id="UP000288805">
    <property type="component" value="Unassembled WGS sequence"/>
</dbReference>
<evidence type="ECO:0000256" key="2">
    <source>
        <dbReference type="ARBA" id="ARBA00022490"/>
    </source>
</evidence>
<reference evidence="4 5" key="1">
    <citation type="journal article" date="2018" name="PLoS Genet.">
        <title>Population sequencing reveals clonal diversity and ancestral inbreeding in the grapevine cultivar Chardonnay.</title>
        <authorList>
            <person name="Roach M.J."/>
            <person name="Johnson D.L."/>
            <person name="Bohlmann J."/>
            <person name="van Vuuren H.J."/>
            <person name="Jones S.J."/>
            <person name="Pretorius I.S."/>
            <person name="Schmidt S.A."/>
            <person name="Borneman A.R."/>
        </authorList>
    </citation>
    <scope>NUCLEOTIDE SEQUENCE [LARGE SCALE GENOMIC DNA]</scope>
    <source>
        <strain evidence="5">cv. Chardonnay</strain>
        <tissue evidence="4">Leaf</tissue>
    </source>
</reference>
<name>A0A438J1U1_VITVI</name>
<keyword evidence="2" id="KW-0963">Cytoplasm</keyword>
<organism evidence="4 5">
    <name type="scientific">Vitis vinifera</name>
    <name type="common">Grape</name>
    <dbReference type="NCBI Taxonomy" id="29760"/>
    <lineage>
        <taxon>Eukaryota</taxon>
        <taxon>Viridiplantae</taxon>
        <taxon>Streptophyta</taxon>
        <taxon>Embryophyta</taxon>
        <taxon>Tracheophyta</taxon>
        <taxon>Spermatophyta</taxon>
        <taxon>Magnoliopsida</taxon>
        <taxon>eudicotyledons</taxon>
        <taxon>Gunneridae</taxon>
        <taxon>Pentapetalae</taxon>
        <taxon>rosids</taxon>
        <taxon>Vitales</taxon>
        <taxon>Vitaceae</taxon>
        <taxon>Viteae</taxon>
        <taxon>Vitis</taxon>
    </lineage>
</organism>
<evidence type="ECO:0000256" key="3">
    <source>
        <dbReference type="SAM" id="MobiDB-lite"/>
    </source>
</evidence>